<sequence>MANADQSGYQATLRKLNWGNVNDVNDQLKVISRYSNAKNGEGKYVDYVAQRPIQLDKNNYAYLDNFSVGNNQINIAGWQCPFRRG</sequence>
<gene>
    <name evidence="1" type="ORF">PS396_09025</name>
</gene>
<dbReference type="EMBL" id="JAQSFA010000038">
    <property type="protein sequence ID" value="MEE6701895.1"/>
    <property type="molecule type" value="Genomic_DNA"/>
</dbReference>
<reference evidence="1 2" key="1">
    <citation type="submission" date="2023-02" db="EMBL/GenBank/DDBJ databases">
        <title>The predominant lactic acid bacteria and yeasts involved in the spontaneous fermentation of millet during the production of the traditional porridge Hausa koko in Ghana.</title>
        <authorList>
            <person name="Atter A."/>
            <person name="Diaz M."/>
        </authorList>
    </citation>
    <scope>NUCLEOTIDE SEQUENCE [LARGE SCALE GENOMIC DNA]</scope>
    <source>
        <strain evidence="1 2">FI11552</strain>
    </source>
</reference>
<protein>
    <submittedName>
        <fullName evidence="1">Uncharacterized protein</fullName>
    </submittedName>
</protein>
<proteinExistence type="predicted"/>
<dbReference type="Proteomes" id="UP001335665">
    <property type="component" value="Unassembled WGS sequence"/>
</dbReference>
<dbReference type="RefSeq" id="WP_331196294.1">
    <property type="nucleotide sequence ID" value="NZ_JAQSEV010000035.1"/>
</dbReference>
<comment type="caution">
    <text evidence="1">The sequence shown here is derived from an EMBL/GenBank/DDBJ whole genome shotgun (WGS) entry which is preliminary data.</text>
</comment>
<evidence type="ECO:0000313" key="2">
    <source>
        <dbReference type="Proteomes" id="UP001335665"/>
    </source>
</evidence>
<accession>A0ABU7SUZ0</accession>
<keyword evidence="2" id="KW-1185">Reference proteome</keyword>
<name>A0ABU7SUZ0_9LACO</name>
<evidence type="ECO:0000313" key="1">
    <source>
        <dbReference type="EMBL" id="MEE6701895.1"/>
    </source>
</evidence>
<organism evidence="1 2">
    <name type="scientific">Limosilactobacillus pontis</name>
    <dbReference type="NCBI Taxonomy" id="35787"/>
    <lineage>
        <taxon>Bacteria</taxon>
        <taxon>Bacillati</taxon>
        <taxon>Bacillota</taxon>
        <taxon>Bacilli</taxon>
        <taxon>Lactobacillales</taxon>
        <taxon>Lactobacillaceae</taxon>
        <taxon>Limosilactobacillus</taxon>
    </lineage>
</organism>